<comment type="similarity">
    <text evidence="4">Belongs to the TRAFAC class dynamin-like GTPase superfamily. GB1/RHD3 GTPase family.</text>
</comment>
<evidence type="ECO:0000256" key="3">
    <source>
        <dbReference type="ARBA" id="ARBA00023134"/>
    </source>
</evidence>
<dbReference type="Proteomes" id="UP000515135">
    <property type="component" value="Unplaced"/>
</dbReference>
<feature type="domain" description="GB1/RHD3-type G" evidence="6">
    <location>
        <begin position="71"/>
        <end position="327"/>
    </location>
</feature>
<dbReference type="InterPro" id="IPR030386">
    <property type="entry name" value="G_GB1_RHD3_dom"/>
</dbReference>
<dbReference type="FunFam" id="3.40.50.300:FF:003009">
    <property type="entry name" value="Uncharacterized protein"/>
    <property type="match status" value="1"/>
</dbReference>
<evidence type="ECO:0000256" key="4">
    <source>
        <dbReference type="PROSITE-ProRule" id="PRU01052"/>
    </source>
</evidence>
<dbReference type="InterPro" id="IPR036543">
    <property type="entry name" value="Guanylate-bd_C_sf"/>
</dbReference>
<dbReference type="RefSeq" id="XP_019636598.1">
    <property type="nucleotide sequence ID" value="XM_019781039.1"/>
</dbReference>
<dbReference type="SUPFAM" id="SSF52540">
    <property type="entry name" value="P-loop containing nucleoside triphosphate hydrolases"/>
    <property type="match status" value="1"/>
</dbReference>
<dbReference type="Gene3D" id="3.40.50.300">
    <property type="entry name" value="P-loop containing nucleotide triphosphate hydrolases"/>
    <property type="match status" value="1"/>
</dbReference>
<dbReference type="AlphaFoldDB" id="A0A6P4ZIM5"/>
<dbReference type="Pfam" id="PF02841">
    <property type="entry name" value="GBP_C"/>
    <property type="match status" value="2"/>
</dbReference>
<gene>
    <name evidence="8" type="primary">LOC109479154</name>
</gene>
<evidence type="ECO:0000256" key="2">
    <source>
        <dbReference type="ARBA" id="ARBA00022801"/>
    </source>
</evidence>
<keyword evidence="2" id="KW-0378">Hydrolase</keyword>
<keyword evidence="1" id="KW-0547">Nucleotide-binding</keyword>
<dbReference type="FunFam" id="1.20.1000.10:FF:000005">
    <property type="entry name" value="Uncharacterized protein"/>
    <property type="match status" value="1"/>
</dbReference>
<dbReference type="InterPro" id="IPR003191">
    <property type="entry name" value="Guanylate-bd/ATL_C"/>
</dbReference>
<dbReference type="SUPFAM" id="SSF48340">
    <property type="entry name" value="Interferon-induced guanylate-binding protein 1 (GBP1), C-terminal domain"/>
    <property type="match status" value="2"/>
</dbReference>
<dbReference type="Pfam" id="PF02263">
    <property type="entry name" value="GBP"/>
    <property type="match status" value="1"/>
</dbReference>
<dbReference type="PANTHER" id="PTHR10751">
    <property type="entry name" value="GUANYLATE BINDING PROTEIN"/>
    <property type="match status" value="1"/>
</dbReference>
<dbReference type="PROSITE" id="PS51715">
    <property type="entry name" value="G_GB1_RHD3"/>
    <property type="match status" value="1"/>
</dbReference>
<dbReference type="InterPro" id="IPR015894">
    <property type="entry name" value="Guanylate-bd_N"/>
</dbReference>
<feature type="compositionally biased region" description="Low complexity" evidence="5">
    <location>
        <begin position="592"/>
        <end position="601"/>
    </location>
</feature>
<dbReference type="GO" id="GO:0005525">
    <property type="term" value="F:GTP binding"/>
    <property type="evidence" value="ECO:0007669"/>
    <property type="project" value="UniProtKB-KW"/>
</dbReference>
<keyword evidence="7" id="KW-1185">Reference proteome</keyword>
<evidence type="ECO:0000313" key="8">
    <source>
        <dbReference type="RefSeq" id="XP_019636598.1"/>
    </source>
</evidence>
<organism evidence="7 8">
    <name type="scientific">Branchiostoma belcheri</name>
    <name type="common">Amphioxus</name>
    <dbReference type="NCBI Taxonomy" id="7741"/>
    <lineage>
        <taxon>Eukaryota</taxon>
        <taxon>Metazoa</taxon>
        <taxon>Chordata</taxon>
        <taxon>Cephalochordata</taxon>
        <taxon>Leptocardii</taxon>
        <taxon>Amphioxiformes</taxon>
        <taxon>Branchiostomatidae</taxon>
        <taxon>Branchiostoma</taxon>
    </lineage>
</organism>
<sequence>MSGLHSKHGFKVEALRPKAGGTAVQGSAIPLILPNDLKYNASTGAVEKVQGARRDTLQVVPEALALLEGIEEPVSTLAICGPCRSGKSYVLSRLLGTADAFELGHRMDPQTFGIWMGTKVLRGKDFTIVLLDTEGIDAAGASADQDARILVMTILLSSLLIYNSLNVPYKGDLEKMQCFIKLAKGITVKKGEKTQMSAFREFFPDFLWLLRDVSLMITNEDGEDMDPSEYLKTRVLARKGEDDFDESTSDRVGRAILTFFSSVECATLERPSEKKEVMNNIAQHTGSLNPEFNKGVHDLIERLLKKSRAKRGYDKGSTVSGVALSIMTKQYVQAVNDPKAIPALDNTWKNTIQLMRGKAIDEVVVEYNQQMKAQVAAATNKGQIPLEDTENKGKPPSQPSLMDLHNQLFKIVTDMLLEKVGHLGISSGELGNENKIVVDQMQKRLVQREERTLDYVAADGTTKKQKGFVVTGGELFHYIQENKELSKVFCQKLFERLFDPIRKHVESPPPDYDFQKLMGELTNARQRYSEQARGPEKWVVLQEMTKNFEKLKANFEKIKGYQKKLMQEQQKAQEAELQAKEKAREVRQLYEQQQDMQQAHQETLQKMEQQHREQMEKVQQEEAERRQLEEQKYRDLQNAQMEQYATMAREFNEKSSSQMQDLIMRMQDQQADMNRQMVDLMQAIRDAPPPVVNVEGGGGCTIL</sequence>
<proteinExistence type="inferred from homology"/>
<keyword evidence="3" id="KW-0342">GTP-binding</keyword>
<dbReference type="InterPro" id="IPR027417">
    <property type="entry name" value="P-loop_NTPase"/>
</dbReference>
<accession>A0A6P4ZIM5</accession>
<dbReference type="GO" id="GO:0003924">
    <property type="term" value="F:GTPase activity"/>
    <property type="evidence" value="ECO:0007669"/>
    <property type="project" value="InterPro"/>
</dbReference>
<dbReference type="Gene3D" id="1.20.1000.10">
    <property type="entry name" value="Guanylate-binding protein, C-terminal domain"/>
    <property type="match status" value="2"/>
</dbReference>
<protein>
    <submittedName>
        <fullName evidence="8">Guanylate-binding protein 1-like isoform X2</fullName>
    </submittedName>
</protein>
<evidence type="ECO:0000256" key="5">
    <source>
        <dbReference type="SAM" id="MobiDB-lite"/>
    </source>
</evidence>
<evidence type="ECO:0000313" key="7">
    <source>
        <dbReference type="Proteomes" id="UP000515135"/>
    </source>
</evidence>
<feature type="region of interest" description="Disordered" evidence="5">
    <location>
        <begin position="589"/>
        <end position="627"/>
    </location>
</feature>
<feature type="compositionally biased region" description="Basic and acidic residues" evidence="5">
    <location>
        <begin position="603"/>
        <end position="627"/>
    </location>
</feature>
<reference evidence="8" key="1">
    <citation type="submission" date="2025-08" db="UniProtKB">
        <authorList>
            <consortium name="RefSeq"/>
        </authorList>
    </citation>
    <scope>IDENTIFICATION</scope>
    <source>
        <tissue evidence="8">Gonad</tissue>
    </source>
</reference>
<dbReference type="FunFam" id="1.20.1000.10:FF:000020">
    <property type="match status" value="1"/>
</dbReference>
<dbReference type="OrthoDB" id="2135133at2759"/>
<dbReference type="GeneID" id="109479154"/>
<evidence type="ECO:0000259" key="6">
    <source>
        <dbReference type="PROSITE" id="PS51715"/>
    </source>
</evidence>
<name>A0A6P4ZIM5_BRABE</name>
<evidence type="ECO:0000256" key="1">
    <source>
        <dbReference type="ARBA" id="ARBA00022741"/>
    </source>
</evidence>